<evidence type="ECO:0000259" key="2">
    <source>
        <dbReference type="SMART" id="SM00943"/>
    </source>
</evidence>
<protein>
    <submittedName>
        <fullName evidence="3">AAA family ATPase</fullName>
    </submittedName>
</protein>
<dbReference type="SMART" id="SM00943">
    <property type="entry name" value="Prim-Pol"/>
    <property type="match status" value="1"/>
</dbReference>
<comment type="caution">
    <text evidence="3">The sequence shown here is derived from an EMBL/GenBank/DDBJ whole genome shotgun (WGS) entry which is preliminary data.</text>
</comment>
<gene>
    <name evidence="3" type="ORF">FXV83_15170</name>
</gene>
<dbReference type="InterPro" id="IPR015330">
    <property type="entry name" value="DNA_primase/pol_bifunc_N"/>
</dbReference>
<dbReference type="AlphaFoldDB" id="A0A5S4YQW0"/>
<evidence type="ECO:0000313" key="3">
    <source>
        <dbReference type="EMBL" id="TYO65755.1"/>
    </source>
</evidence>
<keyword evidence="4" id="KW-1185">Reference proteome</keyword>
<dbReference type="Proteomes" id="UP000324797">
    <property type="component" value="Unassembled WGS sequence"/>
</dbReference>
<dbReference type="Pfam" id="PF13481">
    <property type="entry name" value="AAA_25"/>
    <property type="match status" value="1"/>
</dbReference>
<dbReference type="EMBL" id="VSTH01000049">
    <property type="protein sequence ID" value="TYO65755.1"/>
    <property type="molecule type" value="Genomic_DNA"/>
</dbReference>
<organism evidence="3 4">
    <name type="scientific">Bradyrhizobium hipponense</name>
    <dbReference type="NCBI Taxonomy" id="2605638"/>
    <lineage>
        <taxon>Bacteria</taxon>
        <taxon>Pseudomonadati</taxon>
        <taxon>Pseudomonadota</taxon>
        <taxon>Alphaproteobacteria</taxon>
        <taxon>Hyphomicrobiales</taxon>
        <taxon>Nitrobacteraceae</taxon>
        <taxon>Bradyrhizobium</taxon>
    </lineage>
</organism>
<accession>A0A5S4YQW0</accession>
<dbReference type="InterPro" id="IPR027417">
    <property type="entry name" value="P-loop_NTPase"/>
</dbReference>
<dbReference type="Pfam" id="PF09250">
    <property type="entry name" value="Prim-Pol"/>
    <property type="match status" value="1"/>
</dbReference>
<sequence>MVATWEILEAATQNRKNLLRAGFLPIPTIGKAPSMPGWQDVVATEADIDGWFHSYDDAFNTGVLTRYTPAIDIDVLDPTVAAEIEELLWEMIGTRAMVRFGQPPKRAILFRTTTPFRKISTPFFISPTKQPHRVEVLCDGQQIVVLGTHPGTGKPYSWHGGEPGTVALADLPELTEALAREFVTKAAALMRAQPGWTEERKVNGAHHDGANHGGGAGDDFNAIYGSREEKYAAVALQGCVDELAAMPPNSGRNNKLNALAYRLGRMCARQWVNRDDVAERLYQAAATCLLVNDDGEAATRATIKSGLTKGEQEPHPDLEDTNGNGQIAAAPQGYPLEYYETFGAVVAKVWIIKGVIAKGETSSWIGPPGAGKSALVADLAIHIASGMNWRGYRSKQQCAVVYFALERGDLVKRRLVAQAKRANHGKDKLPLALVRQIVDLLRPACVGEVITTIRNAEAHCGCEVGLIVIDTYAKSIAANGGDENSAKDQNMCLANLRRIQEATGVHVALVGHTGKDETRGARGSNAHLADVDLTVQFSGDKEARSATIIKNNDGPEGVLTCFKLELVVLGKDEDGDDITVAILADEMPDADSSRAKLNKGQRRAMELLERCILDEGKPAPVSNDYPRGIGNVVTIEAWRTSCMKGGLSTGTKESSDKAFRRAMTDLIDMHRVGTWDGLIWIAYQPK</sequence>
<reference evidence="3 4" key="1">
    <citation type="submission" date="2019-08" db="EMBL/GenBank/DDBJ databases">
        <title>Bradyrhizobium hipponensis sp. nov., a rhizobium isolated from a Lupinus angustifolius root nodule in Tunisia.</title>
        <authorList>
            <person name="Off K."/>
            <person name="Rejili M."/>
            <person name="Mars M."/>
            <person name="Brachmann A."/>
            <person name="Marin M."/>
        </authorList>
    </citation>
    <scope>NUCLEOTIDE SEQUENCE [LARGE SCALE GENOMIC DNA]</scope>
    <source>
        <strain evidence="4">aSej3</strain>
    </source>
</reference>
<evidence type="ECO:0000313" key="4">
    <source>
        <dbReference type="Proteomes" id="UP000324797"/>
    </source>
</evidence>
<dbReference type="RefSeq" id="WP_148740214.1">
    <property type="nucleotide sequence ID" value="NZ_VSTH01000049.1"/>
</dbReference>
<name>A0A5S4YQW0_9BRAD</name>
<evidence type="ECO:0000256" key="1">
    <source>
        <dbReference type="SAM" id="MobiDB-lite"/>
    </source>
</evidence>
<feature type="domain" description="DNA primase/polymerase bifunctional N-terminal" evidence="2">
    <location>
        <begin position="18"/>
        <end position="175"/>
    </location>
</feature>
<dbReference type="Gene3D" id="3.40.50.300">
    <property type="entry name" value="P-loop containing nucleotide triphosphate hydrolases"/>
    <property type="match status" value="1"/>
</dbReference>
<proteinExistence type="predicted"/>
<feature type="region of interest" description="Disordered" evidence="1">
    <location>
        <begin position="305"/>
        <end position="326"/>
    </location>
</feature>
<dbReference type="SUPFAM" id="SSF52540">
    <property type="entry name" value="P-loop containing nucleoside triphosphate hydrolases"/>
    <property type="match status" value="1"/>
</dbReference>